<feature type="domain" description="Amidohydrolase-related" evidence="1">
    <location>
        <begin position="88"/>
        <end position="275"/>
    </location>
</feature>
<proteinExistence type="predicted"/>
<dbReference type="InterPro" id="IPR006680">
    <property type="entry name" value="Amidohydro-rel"/>
</dbReference>
<dbReference type="Gene3D" id="1.20.58.520">
    <property type="entry name" value="Amidohydrolase"/>
    <property type="match status" value="1"/>
</dbReference>
<dbReference type="Gene3D" id="3.40.50.10910">
    <property type="entry name" value="Amidohydrolase"/>
    <property type="match status" value="1"/>
</dbReference>
<evidence type="ECO:0000313" key="3">
    <source>
        <dbReference type="Proteomes" id="UP000690515"/>
    </source>
</evidence>
<organism evidence="2 3">
    <name type="scientific">Zooshikella harenae</name>
    <dbReference type="NCBI Taxonomy" id="2827238"/>
    <lineage>
        <taxon>Bacteria</taxon>
        <taxon>Pseudomonadati</taxon>
        <taxon>Pseudomonadota</taxon>
        <taxon>Gammaproteobacteria</taxon>
        <taxon>Oceanospirillales</taxon>
        <taxon>Zooshikellaceae</taxon>
        <taxon>Zooshikella</taxon>
    </lineage>
</organism>
<evidence type="ECO:0000313" key="2">
    <source>
        <dbReference type="EMBL" id="MBU2713365.1"/>
    </source>
</evidence>
<dbReference type="PANTHER" id="PTHR43135:SF3">
    <property type="entry name" value="ALPHA-D-RIBOSE 1-METHYLPHOSPHONATE 5-TRIPHOSPHATE DIPHOSPHATASE"/>
    <property type="match status" value="1"/>
</dbReference>
<protein>
    <submittedName>
        <fullName evidence="2">Amidohydrolase family protein</fullName>
    </submittedName>
</protein>
<keyword evidence="3" id="KW-1185">Reference proteome</keyword>
<dbReference type="Pfam" id="PF01979">
    <property type="entry name" value="Amidohydro_1"/>
    <property type="match status" value="2"/>
</dbReference>
<dbReference type="InterPro" id="IPR032466">
    <property type="entry name" value="Metal_Hydrolase"/>
</dbReference>
<dbReference type="Gene3D" id="2.30.40.10">
    <property type="entry name" value="Urease, subunit C, domain 1"/>
    <property type="match status" value="1"/>
</dbReference>
<accession>A0ABS5ZHA7</accession>
<dbReference type="PANTHER" id="PTHR43135">
    <property type="entry name" value="ALPHA-D-RIBOSE 1-METHYLPHOSPHONATE 5-TRIPHOSPHATE DIPHOSPHATASE"/>
    <property type="match status" value="1"/>
</dbReference>
<reference evidence="2 3" key="1">
    <citation type="submission" date="2021-04" db="EMBL/GenBank/DDBJ databases">
        <authorList>
            <person name="Pira H."/>
            <person name="Risdian C."/>
            <person name="Wink J."/>
        </authorList>
    </citation>
    <scope>NUCLEOTIDE SEQUENCE [LARGE SCALE GENOMIC DNA]</scope>
    <source>
        <strain evidence="2 3">WH53</strain>
    </source>
</reference>
<feature type="domain" description="Amidohydrolase-related" evidence="1">
    <location>
        <begin position="399"/>
        <end position="491"/>
    </location>
</feature>
<dbReference type="RefSeq" id="WP_215821651.1">
    <property type="nucleotide sequence ID" value="NZ_JAGSOY010000074.1"/>
</dbReference>
<dbReference type="SUPFAM" id="SSF51556">
    <property type="entry name" value="Metallo-dependent hydrolases"/>
    <property type="match status" value="1"/>
</dbReference>
<name>A0ABS5ZHA7_9GAMM</name>
<dbReference type="Proteomes" id="UP000690515">
    <property type="component" value="Unassembled WGS sequence"/>
</dbReference>
<dbReference type="Gene3D" id="3.30.110.90">
    <property type="entry name" value="Amidohydrolase"/>
    <property type="match status" value="1"/>
</dbReference>
<dbReference type="InterPro" id="IPR011059">
    <property type="entry name" value="Metal-dep_hydrolase_composite"/>
</dbReference>
<evidence type="ECO:0000259" key="1">
    <source>
        <dbReference type="Pfam" id="PF01979"/>
    </source>
</evidence>
<gene>
    <name evidence="2" type="ORF">KCG35_20050</name>
</gene>
<comment type="caution">
    <text evidence="2">The sequence shown here is derived from an EMBL/GenBank/DDBJ whole genome shotgun (WGS) entry which is preliminary data.</text>
</comment>
<dbReference type="EMBL" id="JAGSOY010000074">
    <property type="protein sequence ID" value="MBU2713365.1"/>
    <property type="molecule type" value="Genomic_DNA"/>
</dbReference>
<sequence length="504" mass="56293">MHNLRKQPLLLITILTIYHLLFNTFCYATTSPPYSTLIINNISVINPETGVINKKQSVIIKNSIIKRIISMKNITNKNSKTIDGSGKYLIPGLIDSHVHISSTVGIHLAHEKKHPELVKLFKAQLPRAYLYYGFTSLVDLGAYPGRIDEFKTHSIRPELYSCGSSLMLENGYPVLFQPEESRLALFPNLLFNPQSKTHLPGLSAKKNNPRTSIQRVINEGGICVKSYHEDGFAKSIWPVPSVDFQRTINQKAAKYNLPSIVHANSINAYKQIANTGVNIIAHGMWNWDEFKGKPAVPQEIKTVLDKIIKNNVAIIPTFRVISSNMDLFDPSFLNSPALFNVLPSRHIAWLKTPEANWFRTKLLTKVPKGTPIPKVLNIMRRIYSEGERAFQYFYQHKGKILFGSDTPSSPTYGSIPGLNGFLELRAMAIAGITLKDILAAATINNARALSLDQSIGSVTEGKTANLLILDKNPLETISAYNAINTVIIKGHPYQRSFFSAKSTR</sequence>
<dbReference type="InterPro" id="IPR051781">
    <property type="entry name" value="Metallo-dep_Hydrolase"/>
</dbReference>
<dbReference type="SUPFAM" id="SSF51338">
    <property type="entry name" value="Composite domain of metallo-dependent hydrolases"/>
    <property type="match status" value="1"/>
</dbReference>